<name>A0ABN9VL67_9DINO</name>
<proteinExistence type="predicted"/>
<feature type="region of interest" description="Disordered" evidence="1">
    <location>
        <begin position="18"/>
        <end position="40"/>
    </location>
</feature>
<feature type="region of interest" description="Disordered" evidence="1">
    <location>
        <begin position="91"/>
        <end position="131"/>
    </location>
</feature>
<reference evidence="2" key="1">
    <citation type="submission" date="2023-10" db="EMBL/GenBank/DDBJ databases">
        <authorList>
            <person name="Chen Y."/>
            <person name="Shah S."/>
            <person name="Dougan E. K."/>
            <person name="Thang M."/>
            <person name="Chan C."/>
        </authorList>
    </citation>
    <scope>NUCLEOTIDE SEQUENCE [LARGE SCALE GENOMIC DNA]</scope>
</reference>
<comment type="caution">
    <text evidence="2">The sequence shown here is derived from an EMBL/GenBank/DDBJ whole genome shotgun (WGS) entry which is preliminary data.</text>
</comment>
<keyword evidence="3" id="KW-1185">Reference proteome</keyword>
<feature type="compositionally biased region" description="Basic residues" evidence="1">
    <location>
        <begin position="186"/>
        <end position="202"/>
    </location>
</feature>
<feature type="compositionally biased region" description="Polar residues" evidence="1">
    <location>
        <begin position="91"/>
        <end position="103"/>
    </location>
</feature>
<feature type="compositionally biased region" description="Basic residues" evidence="1">
    <location>
        <begin position="211"/>
        <end position="224"/>
    </location>
</feature>
<evidence type="ECO:0000256" key="1">
    <source>
        <dbReference type="SAM" id="MobiDB-lite"/>
    </source>
</evidence>
<feature type="compositionally biased region" description="Basic residues" evidence="1">
    <location>
        <begin position="18"/>
        <end position="31"/>
    </location>
</feature>
<sequence>MARALCLGSLIACGARGGRRGGIRDGKRRKGGAGGAGRNGKEVYGEYEELHASPGHAVVKSLSAPRRETPYWSARFTAPVSQLPILLLSGNQPRWTSSSTSQRRAAPTAGQKDQPDSGLRRKYPASPGASTVLPSVPYLDVLVLERLDHEPLRSPGTAISHGRAITSSSGAPKPSYVSSMACAGRAPRRPPRRQSQQYRRRRQESPERGAGRRTRARRGPRRTARPPPGAAGPGGRSCAAPSRGGPPRAGAAPS</sequence>
<accession>A0ABN9VL67</accession>
<protein>
    <submittedName>
        <fullName evidence="2">Uncharacterized protein</fullName>
    </submittedName>
</protein>
<feature type="region of interest" description="Disordered" evidence="1">
    <location>
        <begin position="152"/>
        <end position="254"/>
    </location>
</feature>
<dbReference type="Proteomes" id="UP001189429">
    <property type="component" value="Unassembled WGS sequence"/>
</dbReference>
<evidence type="ECO:0000313" key="3">
    <source>
        <dbReference type="Proteomes" id="UP001189429"/>
    </source>
</evidence>
<organism evidence="2 3">
    <name type="scientific">Prorocentrum cordatum</name>
    <dbReference type="NCBI Taxonomy" id="2364126"/>
    <lineage>
        <taxon>Eukaryota</taxon>
        <taxon>Sar</taxon>
        <taxon>Alveolata</taxon>
        <taxon>Dinophyceae</taxon>
        <taxon>Prorocentrales</taxon>
        <taxon>Prorocentraceae</taxon>
        <taxon>Prorocentrum</taxon>
    </lineage>
</organism>
<evidence type="ECO:0000313" key="2">
    <source>
        <dbReference type="EMBL" id="CAK0872536.1"/>
    </source>
</evidence>
<gene>
    <name evidence="2" type="ORF">PCOR1329_LOCUS57977</name>
</gene>
<dbReference type="EMBL" id="CAUYUJ010017172">
    <property type="protein sequence ID" value="CAK0872536.1"/>
    <property type="molecule type" value="Genomic_DNA"/>
</dbReference>